<dbReference type="Pfam" id="PF02826">
    <property type="entry name" value="2-Hacid_dh_C"/>
    <property type="match status" value="1"/>
</dbReference>
<dbReference type="GO" id="GO:0005829">
    <property type="term" value="C:cytosol"/>
    <property type="evidence" value="ECO:0007669"/>
    <property type="project" value="TreeGrafter"/>
</dbReference>
<dbReference type="InterPro" id="IPR029753">
    <property type="entry name" value="D-isomer_DH_CS"/>
</dbReference>
<organism evidence="4 5">
    <name type="scientific">Herbiconiux ginsengi</name>
    <dbReference type="NCBI Taxonomy" id="381665"/>
    <lineage>
        <taxon>Bacteria</taxon>
        <taxon>Bacillati</taxon>
        <taxon>Actinomycetota</taxon>
        <taxon>Actinomycetes</taxon>
        <taxon>Micrococcales</taxon>
        <taxon>Microbacteriaceae</taxon>
        <taxon>Herbiconiux</taxon>
    </lineage>
</organism>
<evidence type="ECO:0000313" key="5">
    <source>
        <dbReference type="Proteomes" id="UP000198891"/>
    </source>
</evidence>
<proteinExistence type="predicted"/>
<dbReference type="Gene3D" id="3.40.50.720">
    <property type="entry name" value="NAD(P)-binding Rossmann-like Domain"/>
    <property type="match status" value="2"/>
</dbReference>
<protein>
    <submittedName>
        <fullName evidence="4">Phosphoglycerate dehydrogenase</fullName>
    </submittedName>
</protein>
<evidence type="ECO:0000313" key="4">
    <source>
        <dbReference type="EMBL" id="SDZ55644.1"/>
    </source>
</evidence>
<dbReference type="InterPro" id="IPR036291">
    <property type="entry name" value="NAD(P)-bd_dom_sf"/>
</dbReference>
<evidence type="ECO:0000259" key="3">
    <source>
        <dbReference type="Pfam" id="PF02826"/>
    </source>
</evidence>
<dbReference type="GO" id="GO:0030267">
    <property type="term" value="F:glyoxylate reductase (NADPH) activity"/>
    <property type="evidence" value="ECO:0007669"/>
    <property type="project" value="TreeGrafter"/>
</dbReference>
<dbReference type="PANTHER" id="PTHR10996:SF178">
    <property type="entry name" value="2-HYDROXYACID DEHYDROGENASE YGL185C-RELATED"/>
    <property type="match status" value="1"/>
</dbReference>
<dbReference type="InterPro" id="IPR006140">
    <property type="entry name" value="D-isomer_DH_NAD-bd"/>
</dbReference>
<dbReference type="CDD" id="cd12166">
    <property type="entry name" value="2-Hacid_dh_7"/>
    <property type="match status" value="1"/>
</dbReference>
<dbReference type="Proteomes" id="UP000198891">
    <property type="component" value="Unassembled WGS sequence"/>
</dbReference>
<dbReference type="GO" id="GO:0051287">
    <property type="term" value="F:NAD binding"/>
    <property type="evidence" value="ECO:0007669"/>
    <property type="project" value="InterPro"/>
</dbReference>
<sequence>MPTGPLQSALENSDRATVTVWDVDSPAPTQFDLVVLPYMNPDTRLHFLASAAPRLVQTQTIGVDDLLAGAADAFPVANAAGVHEASTAEHALALVLASLRRIPEFRDDARRGSWRPVFTDSLIDKRVLLVGTGGVGRAIESRLTPFGVQITRIGRTHRETESGVVHAVSALRDLATHADVLILAVPLSTETRGLVDEGVLGQLPDGALVVNVARGAVIDTRALLDEVRAGRLRAALDVTDPEPLPRGHELFEQDNVLITPHVGGASSAMLPRMVALVRDQIQRLDSGRAALNVVSAP</sequence>
<dbReference type="PROSITE" id="PS00671">
    <property type="entry name" value="D_2_HYDROXYACID_DH_3"/>
    <property type="match status" value="1"/>
</dbReference>
<dbReference type="InterPro" id="IPR050223">
    <property type="entry name" value="D-isomer_2-hydroxyacid_DH"/>
</dbReference>
<dbReference type="SUPFAM" id="SSF51735">
    <property type="entry name" value="NAD(P)-binding Rossmann-fold domains"/>
    <property type="match status" value="1"/>
</dbReference>
<gene>
    <name evidence="4" type="ORF">SAMN05216554_4621</name>
</gene>
<feature type="domain" description="D-isomer specific 2-hydroxyacid dehydrogenase NAD-binding" evidence="3">
    <location>
        <begin position="92"/>
        <end position="263"/>
    </location>
</feature>
<evidence type="ECO:0000256" key="1">
    <source>
        <dbReference type="ARBA" id="ARBA00023002"/>
    </source>
</evidence>
<keyword evidence="5" id="KW-1185">Reference proteome</keyword>
<dbReference type="GO" id="GO:0016618">
    <property type="term" value="F:hydroxypyruvate reductase [NAD(P)H] activity"/>
    <property type="evidence" value="ECO:0007669"/>
    <property type="project" value="TreeGrafter"/>
</dbReference>
<name>A0A1H3TZF9_9MICO</name>
<evidence type="ECO:0000256" key="2">
    <source>
        <dbReference type="ARBA" id="ARBA00023027"/>
    </source>
</evidence>
<keyword evidence="1" id="KW-0560">Oxidoreductase</keyword>
<dbReference type="EMBL" id="FNPZ01000009">
    <property type="protein sequence ID" value="SDZ55644.1"/>
    <property type="molecule type" value="Genomic_DNA"/>
</dbReference>
<accession>A0A1H3TZF9</accession>
<keyword evidence="2" id="KW-0520">NAD</keyword>
<dbReference type="AlphaFoldDB" id="A0A1H3TZF9"/>
<dbReference type="PANTHER" id="PTHR10996">
    <property type="entry name" value="2-HYDROXYACID DEHYDROGENASE-RELATED"/>
    <property type="match status" value="1"/>
</dbReference>
<reference evidence="4 5" key="1">
    <citation type="submission" date="2016-10" db="EMBL/GenBank/DDBJ databases">
        <authorList>
            <person name="de Groot N.N."/>
        </authorList>
    </citation>
    <scope>NUCLEOTIDE SEQUENCE [LARGE SCALE GENOMIC DNA]</scope>
    <source>
        <strain evidence="4 5">CGMCC 4.3491</strain>
    </source>
</reference>
<dbReference type="STRING" id="381665.SAMN05216554_4621"/>